<keyword evidence="2 5" id="KW-0963">Cytoplasm</keyword>
<dbReference type="NCBIfam" id="TIGR01738">
    <property type="entry name" value="bioH"/>
    <property type="match status" value="1"/>
</dbReference>
<dbReference type="GO" id="GO:0016020">
    <property type="term" value="C:membrane"/>
    <property type="evidence" value="ECO:0007669"/>
    <property type="project" value="TreeGrafter"/>
</dbReference>
<evidence type="ECO:0000256" key="5">
    <source>
        <dbReference type="HAMAP-Rule" id="MF_01260"/>
    </source>
</evidence>
<dbReference type="Pfam" id="PF00561">
    <property type="entry name" value="Abhydrolase_1"/>
    <property type="match status" value="1"/>
</dbReference>
<dbReference type="RefSeq" id="WP_073318056.1">
    <property type="nucleotide sequence ID" value="NZ_FQWD01000001.1"/>
</dbReference>
<dbReference type="InterPro" id="IPR010076">
    <property type="entry name" value="BioH"/>
</dbReference>
<dbReference type="OrthoDB" id="9780744at2"/>
<dbReference type="InterPro" id="IPR000073">
    <property type="entry name" value="AB_hydrolase_1"/>
</dbReference>
<comment type="subunit">
    <text evidence="5">Monomer.</text>
</comment>
<keyword evidence="1 5" id="KW-0719">Serine esterase</keyword>
<evidence type="ECO:0000256" key="3">
    <source>
        <dbReference type="ARBA" id="ARBA00022756"/>
    </source>
</evidence>
<dbReference type="InterPro" id="IPR050266">
    <property type="entry name" value="AB_hydrolase_sf"/>
</dbReference>
<evidence type="ECO:0000259" key="6">
    <source>
        <dbReference type="Pfam" id="PF00561"/>
    </source>
</evidence>
<dbReference type="AlphaFoldDB" id="A0A1M5FD72"/>
<dbReference type="SUPFAM" id="SSF53474">
    <property type="entry name" value="alpha/beta-Hydrolases"/>
    <property type="match status" value="1"/>
</dbReference>
<evidence type="ECO:0000256" key="4">
    <source>
        <dbReference type="ARBA" id="ARBA00022801"/>
    </source>
</evidence>
<evidence type="ECO:0000313" key="7">
    <source>
        <dbReference type="EMBL" id="SHF89467.1"/>
    </source>
</evidence>
<feature type="domain" description="AB hydrolase-1" evidence="6">
    <location>
        <begin position="21"/>
        <end position="249"/>
    </location>
</feature>
<evidence type="ECO:0000256" key="1">
    <source>
        <dbReference type="ARBA" id="ARBA00022487"/>
    </source>
</evidence>
<feature type="active site" description="Nucleophile" evidence="5">
    <location>
        <position position="89"/>
    </location>
</feature>
<comment type="similarity">
    <text evidence="5">Belongs to the AB hydrolase superfamily. Carboxylesterase BioH family.</text>
</comment>
<feature type="binding site" evidence="5">
    <location>
        <begin position="150"/>
        <end position="154"/>
    </location>
    <ligand>
        <name>substrate</name>
    </ligand>
</feature>
<gene>
    <name evidence="5" type="primary">bioH</name>
    <name evidence="7" type="ORF">SAMN05216361_0791</name>
</gene>
<feature type="binding site" evidence="5">
    <location>
        <begin position="89"/>
        <end position="90"/>
    </location>
    <ligand>
        <name>substrate</name>
    </ligand>
</feature>
<name>A0A1M5FD72_9ALTE</name>
<reference evidence="8" key="1">
    <citation type="submission" date="2016-11" db="EMBL/GenBank/DDBJ databases">
        <authorList>
            <person name="Varghese N."/>
            <person name="Submissions S."/>
        </authorList>
    </citation>
    <scope>NUCLEOTIDE SEQUENCE [LARGE SCALE GENOMIC DNA]</scope>
    <source>
        <strain evidence="8">CGMCC 1.8995</strain>
    </source>
</reference>
<keyword evidence="8" id="KW-1185">Reference proteome</keyword>
<sequence length="271" mass="29698">MVENNTNVRLESLSQGSGKELVFIHGWGMNSAVFTEFLPYFENQFRITRICLPGFGTNANTLPSEYTLEQLADAVAPALPDDAVVVGWSLGGLVAQQLALHHSERVAGLVTLASTPYFVADKCWPGIAPEVLAMFRQQLARDYDKTLDRFLAIQAMGSATAKQDVKTIRQQVKTLPNPSVEALEAGLQLLQSVDLRADIGRISQPTLRLYGRLDSLVPTSGIDRIHELQPSADTVVMPHAAHAPFISHPTQTADIISNFVHNLARIDKRCS</sequence>
<comment type="function">
    <text evidence="5">The physiological role of BioH is to remove the methyl group introduced by BioC when the pimeloyl moiety is complete. It allows to synthesize pimeloyl-ACP via the fatty acid synthetic pathway through the hydrolysis of the ester bonds of pimeloyl-ACP esters.</text>
</comment>
<dbReference type="Gene3D" id="3.40.50.1820">
    <property type="entry name" value="alpha/beta hydrolase"/>
    <property type="match status" value="1"/>
</dbReference>
<dbReference type="PRINTS" id="PR00111">
    <property type="entry name" value="ABHYDROLASE"/>
</dbReference>
<comment type="pathway">
    <text evidence="5">Cofactor biosynthesis; biotin biosynthesis.</text>
</comment>
<dbReference type="PANTHER" id="PTHR43798:SF31">
    <property type="entry name" value="AB HYDROLASE SUPERFAMILY PROTEIN YCLE"/>
    <property type="match status" value="1"/>
</dbReference>
<dbReference type="GO" id="GO:0005737">
    <property type="term" value="C:cytoplasm"/>
    <property type="evidence" value="ECO:0007669"/>
    <property type="project" value="UniProtKB-SubCell"/>
</dbReference>
<evidence type="ECO:0000313" key="8">
    <source>
        <dbReference type="Proteomes" id="UP000184520"/>
    </source>
</evidence>
<comment type="subcellular location">
    <subcellularLocation>
        <location evidence="5">Cytoplasm</location>
    </subcellularLocation>
</comment>
<protein>
    <recommendedName>
        <fullName evidence="5">Pimeloyl-[acyl-carrier protein] methyl ester esterase</fullName>
        <ecNumber evidence="5">3.1.1.85</ecNumber>
    </recommendedName>
    <alternativeName>
        <fullName evidence="5">Biotin synthesis protein BioH</fullName>
    </alternativeName>
    <alternativeName>
        <fullName evidence="5">Carboxylesterase BioH</fullName>
    </alternativeName>
</protein>
<comment type="catalytic activity">
    <reaction evidence="5">
        <text>6-carboxyhexanoyl-[ACP] methyl ester + H2O = 6-carboxyhexanoyl-[ACP] + methanol + H(+)</text>
        <dbReference type="Rhea" id="RHEA:42700"/>
        <dbReference type="Rhea" id="RHEA-COMP:9955"/>
        <dbReference type="Rhea" id="RHEA-COMP:10186"/>
        <dbReference type="ChEBI" id="CHEBI:15377"/>
        <dbReference type="ChEBI" id="CHEBI:15378"/>
        <dbReference type="ChEBI" id="CHEBI:17790"/>
        <dbReference type="ChEBI" id="CHEBI:78846"/>
        <dbReference type="ChEBI" id="CHEBI:82735"/>
        <dbReference type="EC" id="3.1.1.85"/>
    </reaction>
</comment>
<dbReference type="PANTHER" id="PTHR43798">
    <property type="entry name" value="MONOACYLGLYCEROL LIPASE"/>
    <property type="match status" value="1"/>
</dbReference>
<feature type="binding site" evidence="5">
    <location>
        <position position="27"/>
    </location>
    <ligand>
        <name>substrate</name>
    </ligand>
</feature>
<feature type="active site" evidence="5">
    <location>
        <position position="242"/>
    </location>
</feature>
<feature type="binding site" evidence="5">
    <location>
        <position position="242"/>
    </location>
    <ligand>
        <name>substrate</name>
    </ligand>
</feature>
<dbReference type="GO" id="GO:0009102">
    <property type="term" value="P:biotin biosynthetic process"/>
    <property type="evidence" value="ECO:0007669"/>
    <property type="project" value="UniProtKB-UniRule"/>
</dbReference>
<keyword evidence="3 5" id="KW-0093">Biotin biosynthesis</keyword>
<dbReference type="EMBL" id="FQWD01000001">
    <property type="protein sequence ID" value="SHF89467.1"/>
    <property type="molecule type" value="Genomic_DNA"/>
</dbReference>
<feature type="active site" evidence="5">
    <location>
        <position position="214"/>
    </location>
</feature>
<dbReference type="UniPathway" id="UPA00078"/>
<dbReference type="EC" id="3.1.1.85" evidence="5"/>
<dbReference type="STRING" id="634436.SAMN05216361_0791"/>
<dbReference type="GO" id="GO:0090499">
    <property type="term" value="F:pimelyl-[acyl-carrier protein] methyl ester esterase activity"/>
    <property type="evidence" value="ECO:0007669"/>
    <property type="project" value="UniProtKB-EC"/>
</dbReference>
<dbReference type="Proteomes" id="UP000184520">
    <property type="component" value="Unassembled WGS sequence"/>
</dbReference>
<proteinExistence type="inferred from homology"/>
<dbReference type="HAMAP" id="MF_01260">
    <property type="entry name" value="Carboxylester"/>
    <property type="match status" value="1"/>
</dbReference>
<accession>A0A1M5FD72</accession>
<organism evidence="7 8">
    <name type="scientific">Marisediminitalea aggregata</name>
    <dbReference type="NCBI Taxonomy" id="634436"/>
    <lineage>
        <taxon>Bacteria</taxon>
        <taxon>Pseudomonadati</taxon>
        <taxon>Pseudomonadota</taxon>
        <taxon>Gammaproteobacteria</taxon>
        <taxon>Alteromonadales</taxon>
        <taxon>Alteromonadaceae</taxon>
        <taxon>Marisediminitalea</taxon>
    </lineage>
</organism>
<keyword evidence="4 5" id="KW-0378">Hydrolase</keyword>
<evidence type="ECO:0000256" key="2">
    <source>
        <dbReference type="ARBA" id="ARBA00022490"/>
    </source>
</evidence>
<dbReference type="InterPro" id="IPR029058">
    <property type="entry name" value="AB_hydrolase_fold"/>
</dbReference>